<evidence type="ECO:0000313" key="2">
    <source>
        <dbReference type="Proteomes" id="UP000680348"/>
    </source>
</evidence>
<sequence>MDRVETPCRRICRQDPDAGFCVGCGRTVREVFMWFDMTEEARAAVTAALPVRLASLPSDRRAAGSK</sequence>
<dbReference type="PANTHER" id="PTHR35175">
    <property type="entry name" value="DUF1289 DOMAIN-CONTAINING PROTEIN"/>
    <property type="match status" value="1"/>
</dbReference>
<organism evidence="1 2">
    <name type="scientific">Pseudaminobacter soli</name>
    <name type="common">ex Zhang et al. 2022</name>
    <dbReference type="NCBI Taxonomy" id="2831468"/>
    <lineage>
        <taxon>Bacteria</taxon>
        <taxon>Pseudomonadati</taxon>
        <taxon>Pseudomonadota</taxon>
        <taxon>Alphaproteobacteria</taxon>
        <taxon>Hyphomicrobiales</taxon>
        <taxon>Phyllobacteriaceae</taxon>
        <taxon>Pseudaminobacter</taxon>
    </lineage>
</organism>
<dbReference type="RefSeq" id="WP_188257596.1">
    <property type="nucleotide sequence ID" value="NZ_JABVCF010000018.1"/>
</dbReference>
<keyword evidence="2" id="KW-1185">Reference proteome</keyword>
<accession>A0A942I4U7</accession>
<dbReference type="AlphaFoldDB" id="A0A942I4U7"/>
<dbReference type="EMBL" id="JAGWCR010000018">
    <property type="protein sequence ID" value="MBS3652039.1"/>
    <property type="molecule type" value="Genomic_DNA"/>
</dbReference>
<gene>
    <name evidence="1" type="ORF">KEU06_25875</name>
</gene>
<evidence type="ECO:0000313" key="1">
    <source>
        <dbReference type="EMBL" id="MBS3652039.1"/>
    </source>
</evidence>
<dbReference type="Pfam" id="PF06945">
    <property type="entry name" value="DUF1289"/>
    <property type="match status" value="1"/>
</dbReference>
<dbReference type="PANTHER" id="PTHR35175:SF2">
    <property type="entry name" value="DUF1289 DOMAIN-CONTAINING PROTEIN"/>
    <property type="match status" value="1"/>
</dbReference>
<name>A0A942I4U7_9HYPH</name>
<dbReference type="InterPro" id="IPR010710">
    <property type="entry name" value="DUF1289"/>
</dbReference>
<dbReference type="Proteomes" id="UP000680348">
    <property type="component" value="Unassembled WGS sequence"/>
</dbReference>
<comment type="caution">
    <text evidence="1">The sequence shown here is derived from an EMBL/GenBank/DDBJ whole genome shotgun (WGS) entry which is preliminary data.</text>
</comment>
<proteinExistence type="predicted"/>
<reference evidence="1" key="1">
    <citation type="submission" date="2021-04" db="EMBL/GenBank/DDBJ databases">
        <title>Pseudaminobacter soli sp. nov., isolated from paddy soil contaminated by heavy metals.</title>
        <authorList>
            <person name="Zhang K."/>
        </authorList>
    </citation>
    <scope>NUCLEOTIDE SEQUENCE</scope>
    <source>
        <strain evidence="1">19-2017</strain>
    </source>
</reference>
<protein>
    <submittedName>
        <fullName evidence="1">DUF1289 domain-containing protein</fullName>
    </submittedName>
</protein>